<evidence type="ECO:0000313" key="9">
    <source>
        <dbReference type="Proteomes" id="UP000604161"/>
    </source>
</evidence>
<dbReference type="InterPro" id="IPR036010">
    <property type="entry name" value="2Fe-2S_ferredoxin-like_sf"/>
</dbReference>
<dbReference type="PANTHER" id="PTHR45444">
    <property type="entry name" value="XANTHINE DEHYDROGENASE"/>
    <property type="match status" value="1"/>
</dbReference>
<dbReference type="GO" id="GO:0004854">
    <property type="term" value="F:xanthine dehydrogenase activity"/>
    <property type="evidence" value="ECO:0007669"/>
    <property type="project" value="UniProtKB-EC"/>
</dbReference>
<reference evidence="8 9" key="1">
    <citation type="submission" date="2020-09" db="EMBL/GenBank/DDBJ databases">
        <title>Marinomonas sp. nov., isolated from the cysticercosis algae of Qingdao, China.</title>
        <authorList>
            <person name="Sun X."/>
        </authorList>
    </citation>
    <scope>NUCLEOTIDE SEQUENCE [LARGE SCALE GENOMIC DNA]</scope>
    <source>
        <strain evidence="8 9">SM2066</strain>
    </source>
</reference>
<dbReference type="PROSITE" id="PS51387">
    <property type="entry name" value="FAD_PCMH"/>
    <property type="match status" value="1"/>
</dbReference>
<feature type="domain" description="2Fe-2S ferredoxin-type" evidence="6">
    <location>
        <begin position="1"/>
        <end position="84"/>
    </location>
</feature>
<dbReference type="InterPro" id="IPR001041">
    <property type="entry name" value="2Fe-2S_ferredoxin-type"/>
</dbReference>
<evidence type="ECO:0000259" key="7">
    <source>
        <dbReference type="PROSITE" id="PS51387"/>
    </source>
</evidence>
<protein>
    <submittedName>
        <fullName evidence="8">Xanthine dehydrogenase small subunit</fullName>
        <ecNumber evidence="8">1.17.1.4</ecNumber>
    </submittedName>
</protein>
<dbReference type="RefSeq" id="WP_191593696.1">
    <property type="nucleotide sequence ID" value="NZ_JACYFC010000001.1"/>
</dbReference>
<dbReference type="SUPFAM" id="SSF55447">
    <property type="entry name" value="CO dehydrogenase flavoprotein C-terminal domain-like"/>
    <property type="match status" value="1"/>
</dbReference>
<keyword evidence="9" id="KW-1185">Reference proteome</keyword>
<dbReference type="SMART" id="SM01092">
    <property type="entry name" value="CO_deh_flav_C"/>
    <property type="match status" value="1"/>
</dbReference>
<dbReference type="SUPFAM" id="SSF47741">
    <property type="entry name" value="CO dehydrogenase ISP C-domain like"/>
    <property type="match status" value="1"/>
</dbReference>
<dbReference type="SUPFAM" id="SSF56176">
    <property type="entry name" value="FAD-binding/transporter-associated domain-like"/>
    <property type="match status" value="1"/>
</dbReference>
<dbReference type="EMBL" id="JACYFC010000001">
    <property type="protein sequence ID" value="MBD5770345.1"/>
    <property type="molecule type" value="Genomic_DNA"/>
</dbReference>
<dbReference type="Pfam" id="PF01799">
    <property type="entry name" value="Fer2_2"/>
    <property type="match status" value="1"/>
</dbReference>
<dbReference type="SUPFAM" id="SSF54292">
    <property type="entry name" value="2Fe-2S ferredoxin-like"/>
    <property type="match status" value="1"/>
</dbReference>
<dbReference type="Gene3D" id="3.30.43.10">
    <property type="entry name" value="Uridine Diphospho-n-acetylenolpyruvylglucosamine Reductase, domain 2"/>
    <property type="match status" value="1"/>
</dbReference>
<dbReference type="InterPro" id="IPR036683">
    <property type="entry name" value="CO_DH_flav_C_dom_sf"/>
</dbReference>
<keyword evidence="5" id="KW-0408">Iron</keyword>
<dbReference type="InterPro" id="IPR036884">
    <property type="entry name" value="2Fe-2S-bd_dom_sf"/>
</dbReference>
<dbReference type="Pfam" id="PF00941">
    <property type="entry name" value="FAD_binding_5"/>
    <property type="match status" value="1"/>
</dbReference>
<evidence type="ECO:0000313" key="8">
    <source>
        <dbReference type="EMBL" id="MBD5770345.1"/>
    </source>
</evidence>
<dbReference type="Pfam" id="PF00111">
    <property type="entry name" value="Fer2"/>
    <property type="match status" value="1"/>
</dbReference>
<keyword evidence="2" id="KW-0479">Metal-binding</keyword>
<dbReference type="InterPro" id="IPR006058">
    <property type="entry name" value="2Fe2S_fd_BS"/>
</dbReference>
<dbReference type="NCBIfam" id="TIGR02963">
    <property type="entry name" value="xanthine_xdhA"/>
    <property type="match status" value="1"/>
</dbReference>
<dbReference type="InterPro" id="IPR002346">
    <property type="entry name" value="Mopterin_DH_FAD-bd"/>
</dbReference>
<dbReference type="InterPro" id="IPR012175">
    <property type="entry name" value="Xanth_DH_ssu_bac"/>
</dbReference>
<dbReference type="Proteomes" id="UP000604161">
    <property type="component" value="Unassembled WGS sequence"/>
</dbReference>
<keyword evidence="4 8" id="KW-0560">Oxidoreductase</keyword>
<evidence type="ECO:0000259" key="6">
    <source>
        <dbReference type="PROSITE" id="PS51085"/>
    </source>
</evidence>
<dbReference type="PIRSF" id="PIRSF036557">
    <property type="entry name" value="XdhA_RC"/>
    <property type="match status" value="1"/>
</dbReference>
<dbReference type="EC" id="1.17.1.4" evidence="8"/>
<dbReference type="InterPro" id="IPR012675">
    <property type="entry name" value="Beta-grasp_dom_sf"/>
</dbReference>
<keyword evidence="3" id="KW-0274">FAD</keyword>
<dbReference type="Gene3D" id="3.30.390.50">
    <property type="entry name" value="CO dehydrogenase flavoprotein, C-terminal domain"/>
    <property type="match status" value="1"/>
</dbReference>
<evidence type="ECO:0000256" key="5">
    <source>
        <dbReference type="ARBA" id="ARBA00023004"/>
    </source>
</evidence>
<dbReference type="PANTHER" id="PTHR45444:SF3">
    <property type="entry name" value="XANTHINE DEHYDROGENASE"/>
    <property type="match status" value="1"/>
</dbReference>
<keyword evidence="1" id="KW-0285">Flavoprotein</keyword>
<dbReference type="InterPro" id="IPR016166">
    <property type="entry name" value="FAD-bd_PCMH"/>
</dbReference>
<evidence type="ECO:0000256" key="4">
    <source>
        <dbReference type="ARBA" id="ARBA00023002"/>
    </source>
</evidence>
<dbReference type="InterPro" id="IPR016208">
    <property type="entry name" value="Ald_Oxase/xanthine_DH-like"/>
</dbReference>
<gene>
    <name evidence="8" type="primary">xdhA</name>
    <name evidence="8" type="ORF">IF202_04710</name>
</gene>
<evidence type="ECO:0000256" key="2">
    <source>
        <dbReference type="ARBA" id="ARBA00022723"/>
    </source>
</evidence>
<dbReference type="InterPro" id="IPR014307">
    <property type="entry name" value="Xanthine_DH_ssu"/>
</dbReference>
<dbReference type="Gene3D" id="1.10.150.120">
    <property type="entry name" value="[2Fe-2S]-binding domain"/>
    <property type="match status" value="1"/>
</dbReference>
<dbReference type="PROSITE" id="PS00197">
    <property type="entry name" value="2FE2S_FER_1"/>
    <property type="match status" value="1"/>
</dbReference>
<accession>A0ABR8NWB2</accession>
<dbReference type="InterPro" id="IPR002888">
    <property type="entry name" value="2Fe-2S-bd"/>
</dbReference>
<dbReference type="PROSITE" id="PS51085">
    <property type="entry name" value="2FE2S_FER_2"/>
    <property type="match status" value="1"/>
</dbReference>
<dbReference type="InterPro" id="IPR016169">
    <property type="entry name" value="FAD-bd_PCMH_sub2"/>
</dbReference>
<sequence length="522" mass="57032">MHFLLNDKPVTETALPSDFTALRYLREKRGLTGTKEGCASGDCGACTLLVGALEGGELKYSTFNSCITPIQSLSGKHLVSVEYLSELSGKAGGELHPAQQAMVEHHGSQCGFCTPGIVLSLAGLYENSQSSDKTIDRESVCDAISGNLCRCTGYRPIIDAGLDMVKTAEDNQFVELMSKNEKIKSQLSAMKEAVSSEKHSSENDRATYLQPITLAELLQAKASHADATMIAGGTDLMLENTQRFHDFATLIDVSQVAELKQIQDNGSTLTLGASVTYSELENFSKTRYPHIYNLLSRIASRQIRNRGTIGGNVANASPIADLPPLLLALDADMQLVKVDGSKRVVNINDFYRGYKTTLLAKDELIESFWIDLTKLNAFHRFYKVSKRMEDDISSVMLAVRFELNDDKISDVRFAFGGMAATPIRAVKAEQSLIGQNVNDEPALAQAIENLRNELTPLSDMRASSRYRLDMACNLIKKAWLELNGTQVPTFSGHPVSDSLLTLGYELPSNKGQGTQEKGASHA</sequence>
<dbReference type="InterPro" id="IPR016167">
    <property type="entry name" value="FAD-bd_PCMH_sub1"/>
</dbReference>
<dbReference type="Gene3D" id="3.30.465.10">
    <property type="match status" value="1"/>
</dbReference>
<evidence type="ECO:0000256" key="3">
    <source>
        <dbReference type="ARBA" id="ARBA00022827"/>
    </source>
</evidence>
<proteinExistence type="predicted"/>
<organism evidence="8 9">
    <name type="scientific">Marinomonas colpomeniae</name>
    <dbReference type="NCBI Taxonomy" id="2774408"/>
    <lineage>
        <taxon>Bacteria</taxon>
        <taxon>Pseudomonadati</taxon>
        <taxon>Pseudomonadota</taxon>
        <taxon>Gammaproteobacteria</taxon>
        <taxon>Oceanospirillales</taxon>
        <taxon>Oceanospirillaceae</taxon>
        <taxon>Marinomonas</taxon>
    </lineage>
</organism>
<feature type="domain" description="FAD-binding PCMH-type" evidence="7">
    <location>
        <begin position="201"/>
        <end position="375"/>
    </location>
</feature>
<dbReference type="InterPro" id="IPR036318">
    <property type="entry name" value="FAD-bd_PCMH-like_sf"/>
</dbReference>
<comment type="caution">
    <text evidence="8">The sequence shown here is derived from an EMBL/GenBank/DDBJ whole genome shotgun (WGS) entry which is preliminary data.</text>
</comment>
<evidence type="ECO:0000256" key="1">
    <source>
        <dbReference type="ARBA" id="ARBA00022630"/>
    </source>
</evidence>
<dbReference type="Pfam" id="PF03450">
    <property type="entry name" value="CO_deh_flav_C"/>
    <property type="match status" value="1"/>
</dbReference>
<dbReference type="InterPro" id="IPR005107">
    <property type="entry name" value="CO_DH_flav_C"/>
</dbReference>
<name>A0ABR8NWB2_9GAMM</name>
<dbReference type="Gene3D" id="3.10.20.30">
    <property type="match status" value="1"/>
</dbReference>